<dbReference type="InterPro" id="IPR006514">
    <property type="entry name" value="IRX15/GXM/AGM"/>
</dbReference>
<dbReference type="Gene3D" id="3.40.50.150">
    <property type="entry name" value="Vaccinia Virus protein VP39"/>
    <property type="match status" value="1"/>
</dbReference>
<evidence type="ECO:0008006" key="8">
    <source>
        <dbReference type="Google" id="ProtNLM"/>
    </source>
</evidence>
<evidence type="ECO:0000256" key="3">
    <source>
        <dbReference type="ARBA" id="ARBA00022989"/>
    </source>
</evidence>
<evidence type="ECO:0000256" key="1">
    <source>
        <dbReference type="ARBA" id="ARBA00004194"/>
    </source>
</evidence>
<keyword evidence="7" id="KW-1185">Reference proteome</keyword>
<feature type="transmembrane region" description="Helical" evidence="5">
    <location>
        <begin position="62"/>
        <end position="84"/>
    </location>
</feature>
<dbReference type="GO" id="GO:0000139">
    <property type="term" value="C:Golgi membrane"/>
    <property type="evidence" value="ECO:0007669"/>
    <property type="project" value="UniProtKB-SubCell"/>
</dbReference>
<dbReference type="InterPro" id="IPR029063">
    <property type="entry name" value="SAM-dependent_MTases_sf"/>
</dbReference>
<evidence type="ECO:0000256" key="4">
    <source>
        <dbReference type="ARBA" id="ARBA00023136"/>
    </source>
</evidence>
<dbReference type="PANTHER" id="PTHR31444">
    <property type="entry name" value="OS11G0490100 PROTEIN"/>
    <property type="match status" value="1"/>
</dbReference>
<reference evidence="6" key="1">
    <citation type="submission" date="2024-03" db="EMBL/GenBank/DDBJ databases">
        <title>WGS assembly of Saponaria officinalis var. Norfolk2.</title>
        <authorList>
            <person name="Jenkins J."/>
            <person name="Shu S."/>
            <person name="Grimwood J."/>
            <person name="Barry K."/>
            <person name="Goodstein D."/>
            <person name="Schmutz J."/>
            <person name="Leebens-Mack J."/>
            <person name="Osbourn A."/>
        </authorList>
    </citation>
    <scope>NUCLEOTIDE SEQUENCE [LARGE SCALE GENOMIC DNA]</scope>
    <source>
        <strain evidence="6">JIC</strain>
    </source>
</reference>
<dbReference type="NCBIfam" id="TIGR01627">
    <property type="entry name" value="A_thal_3515"/>
    <property type="match status" value="1"/>
</dbReference>
<evidence type="ECO:0000313" key="7">
    <source>
        <dbReference type="Proteomes" id="UP001443914"/>
    </source>
</evidence>
<accession>A0AAW1H6N0</accession>
<keyword evidence="3 5" id="KW-1133">Transmembrane helix</keyword>
<gene>
    <name evidence="6" type="ORF">RND81_13G176100</name>
</gene>
<comment type="caution">
    <text evidence="6">The sequence shown here is derived from an EMBL/GenBank/DDBJ whole genome shotgun (WGS) entry which is preliminary data.</text>
</comment>
<sequence>MIHTTLSFHLHVFSLNYIFTLPKLKKKKNQPHFKFPNHSSPTISPFKKSSMKPRRLSINRPWLAVALAVSVTIAVMVLILNFNLTAKTAFLWRQTTTLDRSIVPIQLHAILHYATSRDTPQQTPAEIRVSFDVLFSKYPCNFLVFGLGHDSLMWASFNPNGFTMFLEEDPNWVKKVLTKAPNLRVYPVKYETHLYDAKNLLDHYKIEPTCLPPKLHLQGNNKCRLILSDLPNEVYTREWDVIMIDGPKGYLPELPGRMAAIYTAAVMARTRTRPGSTHVFLHDVDRRVEKVYALRFLCRKNLAKSVGRLWHFVIPPALKNETSKPNTFFC</sequence>
<organism evidence="6 7">
    <name type="scientific">Saponaria officinalis</name>
    <name type="common">Common soapwort</name>
    <name type="synonym">Lychnis saponaria</name>
    <dbReference type="NCBI Taxonomy" id="3572"/>
    <lineage>
        <taxon>Eukaryota</taxon>
        <taxon>Viridiplantae</taxon>
        <taxon>Streptophyta</taxon>
        <taxon>Embryophyta</taxon>
        <taxon>Tracheophyta</taxon>
        <taxon>Spermatophyta</taxon>
        <taxon>Magnoliopsida</taxon>
        <taxon>eudicotyledons</taxon>
        <taxon>Gunneridae</taxon>
        <taxon>Pentapetalae</taxon>
        <taxon>Caryophyllales</taxon>
        <taxon>Caryophyllaceae</taxon>
        <taxon>Caryophylleae</taxon>
        <taxon>Saponaria</taxon>
    </lineage>
</organism>
<comment type="subcellular location">
    <subcellularLocation>
        <location evidence="1">Golgi apparatus membrane</location>
        <topology evidence="1">Single-pass membrane protein</topology>
    </subcellularLocation>
</comment>
<keyword evidence="4 5" id="KW-0472">Membrane</keyword>
<dbReference type="Proteomes" id="UP001443914">
    <property type="component" value="Unassembled WGS sequence"/>
</dbReference>
<dbReference type="GO" id="GO:0045492">
    <property type="term" value="P:xylan biosynthetic process"/>
    <property type="evidence" value="ECO:0007669"/>
    <property type="project" value="InterPro"/>
</dbReference>
<dbReference type="EMBL" id="JBDFQZ010000013">
    <property type="protein sequence ID" value="KAK9670085.1"/>
    <property type="molecule type" value="Genomic_DNA"/>
</dbReference>
<name>A0AAW1H6N0_SAPOF</name>
<evidence type="ECO:0000256" key="5">
    <source>
        <dbReference type="SAM" id="Phobius"/>
    </source>
</evidence>
<dbReference type="Pfam" id="PF21729">
    <property type="entry name" value="IRX15_IRX15L_GXM"/>
    <property type="match status" value="1"/>
</dbReference>
<protein>
    <recommendedName>
        <fullName evidence="8">Polysaccharide biosynthesis domain-containing protein</fullName>
    </recommendedName>
</protein>
<dbReference type="AlphaFoldDB" id="A0AAW1H6N0"/>
<proteinExistence type="predicted"/>
<evidence type="ECO:0000256" key="2">
    <source>
        <dbReference type="ARBA" id="ARBA00022692"/>
    </source>
</evidence>
<keyword evidence="2 5" id="KW-0812">Transmembrane</keyword>
<evidence type="ECO:0000313" key="6">
    <source>
        <dbReference type="EMBL" id="KAK9670085.1"/>
    </source>
</evidence>